<evidence type="ECO:0000256" key="2">
    <source>
        <dbReference type="ARBA" id="ARBA00005811"/>
    </source>
</evidence>
<comment type="similarity">
    <text evidence="2 7">Belongs to the ExbD/TolR family.</text>
</comment>
<proteinExistence type="inferred from homology"/>
<feature type="transmembrane region" description="Helical" evidence="9">
    <location>
        <begin position="21"/>
        <end position="42"/>
    </location>
</feature>
<protein>
    <submittedName>
        <fullName evidence="10">Biopolymer transporter ExbD</fullName>
    </submittedName>
</protein>
<gene>
    <name evidence="10" type="ORF">ABSH63_00060</name>
</gene>
<evidence type="ECO:0000256" key="6">
    <source>
        <dbReference type="ARBA" id="ARBA00023136"/>
    </source>
</evidence>
<evidence type="ECO:0000256" key="1">
    <source>
        <dbReference type="ARBA" id="ARBA00004162"/>
    </source>
</evidence>
<keyword evidence="7" id="KW-0813">Transport</keyword>
<evidence type="ECO:0000256" key="9">
    <source>
        <dbReference type="SAM" id="Phobius"/>
    </source>
</evidence>
<reference evidence="10 11" key="1">
    <citation type="submission" date="2024-06" db="EMBL/GenBank/DDBJ databases">
        <authorList>
            <person name="Li Z."/>
            <person name="Jiang Y."/>
        </authorList>
    </citation>
    <scope>NUCLEOTIDE SEQUENCE [LARGE SCALE GENOMIC DNA]</scope>
    <source>
        <strain evidence="10 11">HSW-8</strain>
    </source>
</reference>
<keyword evidence="11" id="KW-1185">Reference proteome</keyword>
<keyword evidence="4 7" id="KW-0812">Transmembrane</keyword>
<evidence type="ECO:0000256" key="5">
    <source>
        <dbReference type="ARBA" id="ARBA00022989"/>
    </source>
</evidence>
<dbReference type="EMBL" id="JBEPIJ010000001">
    <property type="protein sequence ID" value="MES0872412.1"/>
    <property type="molecule type" value="Genomic_DNA"/>
</dbReference>
<evidence type="ECO:0000256" key="7">
    <source>
        <dbReference type="RuleBase" id="RU003879"/>
    </source>
</evidence>
<evidence type="ECO:0000256" key="3">
    <source>
        <dbReference type="ARBA" id="ARBA00022475"/>
    </source>
</evidence>
<feature type="region of interest" description="Disordered" evidence="8">
    <location>
        <begin position="1"/>
        <end position="20"/>
    </location>
</feature>
<evidence type="ECO:0000313" key="11">
    <source>
        <dbReference type="Proteomes" id="UP001465331"/>
    </source>
</evidence>
<keyword evidence="6 9" id="KW-0472">Membrane</keyword>
<evidence type="ECO:0000256" key="4">
    <source>
        <dbReference type="ARBA" id="ARBA00022692"/>
    </source>
</evidence>
<comment type="caution">
    <text evidence="10">The sequence shown here is derived from an EMBL/GenBank/DDBJ whole genome shotgun (WGS) entry which is preliminary data.</text>
</comment>
<dbReference type="RefSeq" id="WP_352886272.1">
    <property type="nucleotide sequence ID" value="NZ_JBEPIJ010000001.1"/>
</dbReference>
<keyword evidence="3" id="KW-1003">Cell membrane</keyword>
<keyword evidence="7" id="KW-0653">Protein transport</keyword>
<sequence>MIRAHTLRTQRMERRRKRNRPGALSLTSLMDIFTILVFFLLVNSSQVEVLPSPGTLVLPESVAVDGPRQTVLLMVTNDDILVNGEVVMSVADAQNSTANVLGPLKTRLLQEGLLPVVGGEANGAVSRGEINIMADKRIPYQLIKKIMATCTDARFAKISLAVAHRAGGDGGA</sequence>
<dbReference type="Proteomes" id="UP001465331">
    <property type="component" value="Unassembled WGS sequence"/>
</dbReference>
<evidence type="ECO:0000313" key="10">
    <source>
        <dbReference type="EMBL" id="MES0872412.1"/>
    </source>
</evidence>
<keyword evidence="5 9" id="KW-1133">Transmembrane helix</keyword>
<accession>A0ABV2A582</accession>
<dbReference type="Pfam" id="PF02472">
    <property type="entry name" value="ExbD"/>
    <property type="match status" value="1"/>
</dbReference>
<comment type="subcellular location">
    <subcellularLocation>
        <location evidence="1">Cell membrane</location>
        <topology evidence="1">Single-pass membrane protein</topology>
    </subcellularLocation>
    <subcellularLocation>
        <location evidence="7">Cell membrane</location>
        <topology evidence="7">Single-pass type II membrane protein</topology>
    </subcellularLocation>
</comment>
<dbReference type="InterPro" id="IPR003400">
    <property type="entry name" value="ExbD"/>
</dbReference>
<organism evidence="10 11">
    <name type="scientific">Sinimarinibacterium thermocellulolyticum</name>
    <dbReference type="NCBI Taxonomy" id="3170016"/>
    <lineage>
        <taxon>Bacteria</taxon>
        <taxon>Pseudomonadati</taxon>
        <taxon>Pseudomonadota</taxon>
        <taxon>Gammaproteobacteria</taxon>
        <taxon>Nevskiales</taxon>
        <taxon>Nevskiaceae</taxon>
        <taxon>Sinimarinibacterium</taxon>
    </lineage>
</organism>
<evidence type="ECO:0000256" key="8">
    <source>
        <dbReference type="SAM" id="MobiDB-lite"/>
    </source>
</evidence>
<name>A0ABV2A582_9GAMM</name>